<evidence type="ECO:0000313" key="1">
    <source>
        <dbReference type="EMBL" id="KAG2204910.1"/>
    </source>
</evidence>
<gene>
    <name evidence="1" type="ORF">INT46_002679</name>
</gene>
<evidence type="ECO:0000313" key="2">
    <source>
        <dbReference type="Proteomes" id="UP000650833"/>
    </source>
</evidence>
<reference evidence="1" key="1">
    <citation type="submission" date="2020-12" db="EMBL/GenBank/DDBJ databases">
        <title>Metabolic potential, ecology and presence of endohyphal bacteria is reflected in genomic diversity of Mucoromycotina.</title>
        <authorList>
            <person name="Muszewska A."/>
            <person name="Okrasinska A."/>
            <person name="Steczkiewicz K."/>
            <person name="Drgas O."/>
            <person name="Orlowska M."/>
            <person name="Perlinska-Lenart U."/>
            <person name="Aleksandrzak-Piekarczyk T."/>
            <person name="Szatraj K."/>
            <person name="Zielenkiewicz U."/>
            <person name="Pilsyk S."/>
            <person name="Malc E."/>
            <person name="Mieczkowski P."/>
            <person name="Kruszewska J.S."/>
            <person name="Biernat P."/>
            <person name="Pawlowska J."/>
        </authorList>
    </citation>
    <scope>NUCLEOTIDE SEQUENCE</scope>
    <source>
        <strain evidence="1">CBS 226.32</strain>
    </source>
</reference>
<sequence>MSHIASSSKGFPSQKSFDELMSSIPFFNQSTASSSSSSPSSSFRTSKILSTTANDPELYMGDDCDASYEANLLSSGLLDWLSKDEANIFHHSTPQKRLEMLLLHLTTSDPTAINDKKGKKKPI</sequence>
<dbReference type="OrthoDB" id="2289992at2759"/>
<dbReference type="EMBL" id="JAEPRC010000185">
    <property type="protein sequence ID" value="KAG2204910.1"/>
    <property type="molecule type" value="Genomic_DNA"/>
</dbReference>
<dbReference type="Proteomes" id="UP000650833">
    <property type="component" value="Unassembled WGS sequence"/>
</dbReference>
<protein>
    <submittedName>
        <fullName evidence="1">Uncharacterized protein</fullName>
    </submittedName>
</protein>
<proteinExistence type="predicted"/>
<name>A0A8H7R6R0_9FUNG</name>
<organism evidence="1 2">
    <name type="scientific">Mucor plumbeus</name>
    <dbReference type="NCBI Taxonomy" id="97098"/>
    <lineage>
        <taxon>Eukaryota</taxon>
        <taxon>Fungi</taxon>
        <taxon>Fungi incertae sedis</taxon>
        <taxon>Mucoromycota</taxon>
        <taxon>Mucoromycotina</taxon>
        <taxon>Mucoromycetes</taxon>
        <taxon>Mucorales</taxon>
        <taxon>Mucorineae</taxon>
        <taxon>Mucoraceae</taxon>
        <taxon>Mucor</taxon>
    </lineage>
</organism>
<keyword evidence="2" id="KW-1185">Reference proteome</keyword>
<accession>A0A8H7R6R0</accession>
<comment type="caution">
    <text evidence="1">The sequence shown here is derived from an EMBL/GenBank/DDBJ whole genome shotgun (WGS) entry which is preliminary data.</text>
</comment>
<dbReference type="AlphaFoldDB" id="A0A8H7R6R0"/>